<keyword evidence="3" id="KW-1185">Reference proteome</keyword>
<evidence type="ECO:0000313" key="3">
    <source>
        <dbReference type="Proteomes" id="UP001314169"/>
    </source>
</evidence>
<feature type="region of interest" description="Disordered" evidence="1">
    <location>
        <begin position="81"/>
        <end position="103"/>
    </location>
</feature>
<protein>
    <submittedName>
        <fullName evidence="2">Uncharacterized protein</fullName>
    </submittedName>
</protein>
<feature type="compositionally biased region" description="Basic residues" evidence="1">
    <location>
        <begin position="35"/>
        <end position="45"/>
    </location>
</feature>
<gene>
    <name evidence="2" type="ORF">MPIPNATIZW_LOCUS9235</name>
</gene>
<organism evidence="2 3">
    <name type="scientific">Pipistrellus nathusii</name>
    <name type="common">Nathusius' pipistrelle</name>
    <dbReference type="NCBI Taxonomy" id="59473"/>
    <lineage>
        <taxon>Eukaryota</taxon>
        <taxon>Metazoa</taxon>
        <taxon>Chordata</taxon>
        <taxon>Craniata</taxon>
        <taxon>Vertebrata</taxon>
        <taxon>Euteleostomi</taxon>
        <taxon>Mammalia</taxon>
        <taxon>Eutheria</taxon>
        <taxon>Laurasiatheria</taxon>
        <taxon>Chiroptera</taxon>
        <taxon>Yangochiroptera</taxon>
        <taxon>Vespertilionidae</taxon>
        <taxon>Pipistrellus</taxon>
    </lineage>
</organism>
<dbReference type="EMBL" id="OY882859">
    <property type="protein sequence ID" value="CAK6440929.1"/>
    <property type="molecule type" value="Genomic_DNA"/>
</dbReference>
<reference evidence="2" key="1">
    <citation type="submission" date="2023-12" db="EMBL/GenBank/DDBJ databases">
        <authorList>
            <person name="Brown T."/>
        </authorList>
    </citation>
    <scope>NUCLEOTIDE SEQUENCE</scope>
</reference>
<sequence>MKSRQGGDEITLHDGAVMSRRSRQNHKGQPPKMRGQIKKKKKKKEKSYIYIEKSCDKMESRQGTMKSRLWCDGVTIGSPGCVGVDPRRLGEGPGWDAGEGPEGAELTRLLPRAAKSSPSERAAPGAWGCCSRRAVHSQRPAAVAPPPAPRSALDQSEASLLRALANSTEGR</sequence>
<feature type="region of interest" description="Disordered" evidence="1">
    <location>
        <begin position="136"/>
        <end position="171"/>
    </location>
</feature>
<feature type="compositionally biased region" description="Gly residues" evidence="1">
    <location>
        <begin position="91"/>
        <end position="101"/>
    </location>
</feature>
<accession>A0ABN9ZRP3</accession>
<evidence type="ECO:0000256" key="1">
    <source>
        <dbReference type="SAM" id="MobiDB-lite"/>
    </source>
</evidence>
<evidence type="ECO:0000313" key="2">
    <source>
        <dbReference type="EMBL" id="CAK6440929.1"/>
    </source>
</evidence>
<dbReference type="Proteomes" id="UP001314169">
    <property type="component" value="Chromosome 2"/>
</dbReference>
<feature type="region of interest" description="Disordered" evidence="1">
    <location>
        <begin position="1"/>
        <end position="46"/>
    </location>
</feature>
<feature type="compositionally biased region" description="Basic and acidic residues" evidence="1">
    <location>
        <begin position="1"/>
        <end position="12"/>
    </location>
</feature>
<proteinExistence type="predicted"/>
<name>A0ABN9ZRP3_PIPNA</name>